<accession>A0ABX3I5C2</accession>
<organism evidence="1 2">
    <name type="scientific">Bacillus haynesii</name>
    <dbReference type="NCBI Taxonomy" id="1925021"/>
    <lineage>
        <taxon>Bacteria</taxon>
        <taxon>Bacillati</taxon>
        <taxon>Bacillota</taxon>
        <taxon>Bacilli</taxon>
        <taxon>Bacillales</taxon>
        <taxon>Bacillaceae</taxon>
        <taxon>Bacillus</taxon>
    </lineage>
</organism>
<proteinExistence type="predicted"/>
<dbReference type="EMBL" id="MRBL01000016">
    <property type="protein sequence ID" value="OMI26515.1"/>
    <property type="molecule type" value="Genomic_DNA"/>
</dbReference>
<reference evidence="1 2" key="1">
    <citation type="submission" date="2016-12" db="EMBL/GenBank/DDBJ databases">
        <title>Bacillus phylogenomics.</title>
        <authorList>
            <person name="Dunlap C."/>
        </authorList>
    </citation>
    <scope>NUCLEOTIDE SEQUENCE [LARGE SCALE GENOMIC DNA]</scope>
    <source>
        <strain evidence="1 2">NRRL B-41327</strain>
    </source>
</reference>
<dbReference type="Proteomes" id="UP000187046">
    <property type="component" value="Unassembled WGS sequence"/>
</dbReference>
<evidence type="ECO:0000313" key="1">
    <source>
        <dbReference type="EMBL" id="OMI26515.1"/>
    </source>
</evidence>
<protein>
    <submittedName>
        <fullName evidence="1">Uncharacterized protein</fullName>
    </submittedName>
</protein>
<keyword evidence="2" id="KW-1185">Reference proteome</keyword>
<gene>
    <name evidence="1" type="ORF">BTA31_12865</name>
</gene>
<sequence>MLIANREKSPSGSSELVSGSIFRRLSCSLKLKSDKMKQETVSYQSRYSFFMRFFKKTHVMMSFFTNK</sequence>
<name>A0ABX3I5C2_9BACI</name>
<evidence type="ECO:0000313" key="2">
    <source>
        <dbReference type="Proteomes" id="UP000187046"/>
    </source>
</evidence>
<comment type="caution">
    <text evidence="1">The sequence shown here is derived from an EMBL/GenBank/DDBJ whole genome shotgun (WGS) entry which is preliminary data.</text>
</comment>